<organism evidence="3">
    <name type="scientific">Marseillevirus LCMAC101</name>
    <dbReference type="NCBI Taxonomy" id="2506602"/>
    <lineage>
        <taxon>Viruses</taxon>
        <taxon>Varidnaviria</taxon>
        <taxon>Bamfordvirae</taxon>
        <taxon>Nucleocytoviricota</taxon>
        <taxon>Megaviricetes</taxon>
        <taxon>Pimascovirales</taxon>
        <taxon>Pimascovirales incertae sedis</taxon>
        <taxon>Marseilleviridae</taxon>
    </lineage>
</organism>
<keyword evidence="3" id="KW-0255">Endonuclease</keyword>
<dbReference type="GO" id="GO:0004519">
    <property type="term" value="F:endonuclease activity"/>
    <property type="evidence" value="ECO:0007669"/>
    <property type="project" value="UniProtKB-KW"/>
</dbReference>
<evidence type="ECO:0000313" key="3">
    <source>
        <dbReference type="EMBL" id="QBK85817.1"/>
    </source>
</evidence>
<dbReference type="EMBL" id="MK500328">
    <property type="protein sequence ID" value="QBK85817.1"/>
    <property type="molecule type" value="Genomic_DNA"/>
</dbReference>
<name>A0A481YS92_9VIRU</name>
<accession>A0A481YS92</accession>
<feature type="region of interest" description="Disordered" evidence="1">
    <location>
        <begin position="1"/>
        <end position="36"/>
    </location>
</feature>
<gene>
    <name evidence="3" type="ORF">LCMAC101_04120</name>
</gene>
<reference evidence="3" key="1">
    <citation type="journal article" date="2019" name="MBio">
        <title>Virus Genomes from Deep Sea Sediments Expand the Ocean Megavirome and Support Independent Origins of Viral Gigantism.</title>
        <authorList>
            <person name="Backstrom D."/>
            <person name="Yutin N."/>
            <person name="Jorgensen S.L."/>
            <person name="Dharamshi J."/>
            <person name="Homa F."/>
            <person name="Zaremba-Niedwiedzka K."/>
            <person name="Spang A."/>
            <person name="Wolf Y.I."/>
            <person name="Koonin E.V."/>
            <person name="Ettema T.J."/>
        </authorList>
    </citation>
    <scope>NUCLEOTIDE SEQUENCE</scope>
</reference>
<keyword evidence="3" id="KW-0378">Hydrolase</keyword>
<proteinExistence type="predicted"/>
<feature type="compositionally biased region" description="Basic and acidic residues" evidence="1">
    <location>
        <begin position="26"/>
        <end position="36"/>
    </location>
</feature>
<sequence>MKVKTDTGEVTKTSYNRFHQGHRSKKDADDAMRNSQKKVERAFREKGFILKDTYVNKSKLLKFICTCGREAYMAYENVTKNKVGCGQCSRDKWHSTFKKAMKAKYGVEHASQNPELFKKQQESAFGLKKYKMPSGKIVEVQGYEPFCLDDLLRQRKIAENDIVVGFDCVPVIKYPWKDGLRYYYPDVYIPSQNRIIEVKSTYTYSLDPERNEVKWKTVADQGYEMECLFYNEKGKLLERRVITALRT</sequence>
<protein>
    <submittedName>
        <fullName evidence="3">Restriction endonuclease</fullName>
    </submittedName>
</protein>
<dbReference type="InterPro" id="IPR055910">
    <property type="entry name" value="DUF7487"/>
</dbReference>
<evidence type="ECO:0000259" key="2">
    <source>
        <dbReference type="Pfam" id="PF24308"/>
    </source>
</evidence>
<keyword evidence="3" id="KW-0540">Nuclease</keyword>
<evidence type="ECO:0000256" key="1">
    <source>
        <dbReference type="SAM" id="MobiDB-lite"/>
    </source>
</evidence>
<feature type="domain" description="DUF7487" evidence="2">
    <location>
        <begin position="76"/>
        <end position="223"/>
    </location>
</feature>
<dbReference type="Pfam" id="PF24308">
    <property type="entry name" value="DUF7487"/>
    <property type="match status" value="1"/>
</dbReference>